<sequence length="347" mass="35337">MADFTAGPNGGGVGIPAGKYVNVAAAAISVALIGGVGIWGYKLLMRDVTGVPVVRALEGEMRVAPENPGGEIANHVGLSVNSVPAIGGAAEPEDRLVLAPSNVSLQAEDLEVTPTAEAVEVVAAEDAPQDRLGQAVEASLPIDETLEEESAVATEQVAALATPVDPSTPLTVEDVLALADQIAAGVAPMTDLSEGETAPIEVAVNGVVVNPDLIPDAVPGVRRSPRPASRPANRPAVAAVVPAAATTTNVATPITGQVTTATLPVGTKLVQLGAFDSADIAATEWVRMTARFPDFFAGKEQVIQQATSGGRTFFRLRATGFADLSDARRFCAAMSAEGAACIPVVVR</sequence>
<keyword evidence="1" id="KW-0812">Transmembrane</keyword>
<evidence type="ECO:0000313" key="3">
    <source>
        <dbReference type="EMBL" id="SMX31970.1"/>
    </source>
</evidence>
<keyword evidence="1" id="KW-1133">Transmembrane helix</keyword>
<dbReference type="Gene3D" id="3.30.70.1070">
    <property type="entry name" value="Sporulation related repeat"/>
    <property type="match status" value="1"/>
</dbReference>
<dbReference type="RefSeq" id="WP_093995025.1">
    <property type="nucleotide sequence ID" value="NZ_FXYD01000001.1"/>
</dbReference>
<keyword evidence="3" id="KW-0131">Cell cycle</keyword>
<dbReference type="AlphaFoldDB" id="A0A238JMS0"/>
<dbReference type="InterPro" id="IPR007730">
    <property type="entry name" value="SPOR-like_dom"/>
</dbReference>
<dbReference type="InterPro" id="IPR036680">
    <property type="entry name" value="SPOR-like_sf"/>
</dbReference>
<dbReference type="GO" id="GO:0051301">
    <property type="term" value="P:cell division"/>
    <property type="evidence" value="ECO:0007669"/>
    <property type="project" value="UniProtKB-KW"/>
</dbReference>
<organism evidence="3 4">
    <name type="scientific">Octadecabacter ascidiaceicola</name>
    <dbReference type="NCBI Taxonomy" id="1655543"/>
    <lineage>
        <taxon>Bacteria</taxon>
        <taxon>Pseudomonadati</taxon>
        <taxon>Pseudomonadota</taxon>
        <taxon>Alphaproteobacteria</taxon>
        <taxon>Rhodobacterales</taxon>
        <taxon>Roseobacteraceae</taxon>
        <taxon>Octadecabacter</taxon>
    </lineage>
</organism>
<keyword evidence="4" id="KW-1185">Reference proteome</keyword>
<gene>
    <name evidence="3" type="primary">ftsN</name>
    <name evidence="3" type="ORF">OCA8868_00586</name>
</gene>
<dbReference type="OrthoDB" id="8479416at2"/>
<dbReference type="Proteomes" id="UP000203464">
    <property type="component" value="Unassembled WGS sequence"/>
</dbReference>
<keyword evidence="1" id="KW-0472">Membrane</keyword>
<proteinExistence type="predicted"/>
<dbReference type="PROSITE" id="PS51724">
    <property type="entry name" value="SPOR"/>
    <property type="match status" value="1"/>
</dbReference>
<keyword evidence="3" id="KW-0132">Cell division</keyword>
<reference evidence="4" key="1">
    <citation type="submission" date="2017-05" db="EMBL/GenBank/DDBJ databases">
        <authorList>
            <person name="Rodrigo-Torres L."/>
            <person name="Arahal R. D."/>
            <person name="Lucena T."/>
        </authorList>
    </citation>
    <scope>NUCLEOTIDE SEQUENCE [LARGE SCALE GENOMIC DNA]</scope>
    <source>
        <strain evidence="4">CECT 8868</strain>
    </source>
</reference>
<dbReference type="EMBL" id="FXYD01000001">
    <property type="protein sequence ID" value="SMX31970.1"/>
    <property type="molecule type" value="Genomic_DNA"/>
</dbReference>
<evidence type="ECO:0000259" key="2">
    <source>
        <dbReference type="PROSITE" id="PS51724"/>
    </source>
</evidence>
<dbReference type="GO" id="GO:0042834">
    <property type="term" value="F:peptidoglycan binding"/>
    <property type="evidence" value="ECO:0007669"/>
    <property type="project" value="InterPro"/>
</dbReference>
<evidence type="ECO:0000313" key="4">
    <source>
        <dbReference type="Proteomes" id="UP000203464"/>
    </source>
</evidence>
<name>A0A238JMS0_9RHOB</name>
<feature type="transmembrane region" description="Helical" evidence="1">
    <location>
        <begin position="20"/>
        <end position="41"/>
    </location>
</feature>
<feature type="domain" description="SPOR" evidence="2">
    <location>
        <begin position="262"/>
        <end position="347"/>
    </location>
</feature>
<dbReference type="Pfam" id="PF05036">
    <property type="entry name" value="SPOR"/>
    <property type="match status" value="1"/>
</dbReference>
<evidence type="ECO:0000256" key="1">
    <source>
        <dbReference type="SAM" id="Phobius"/>
    </source>
</evidence>
<protein>
    <submittedName>
        <fullName evidence="3">Cell division protein FtsN</fullName>
    </submittedName>
</protein>
<accession>A0A238JMS0</accession>